<sequence>MWRFRFGDPATSAPVSTILASAAQVTEAGLTVDLDEWGGNKKASWAGLTGPVQDNSRVWIDVQDAAAPGGYRAVFSGVMVRRPSLALGEREALGDKYYRLKWIPVERHDSWPTGAEKGTAAQPGYTGNIGSKDLGRSLRVLGEEAKLSLPHLTVNTTGIPATIGVQLRREYRGESMADALNGLLTGKPGWGWTTLPDDRLYVGPPPSRVAVLNAALVGVRVEFRDVSTEGLLNAVRWVYLLPDRSLVSYESRDASVATLGRYSISRYVDQRSAGAVVENVPATYYQRQSGGEDVVTTEDENDSGFLRGVGNPRTSVGLVLGLRAVLSAPADWVDVEFMVFPGAETTLTEQDASTSFGEVYTSTSAGGDRFTLSRHSILLDTGDQISLTHSDVSMSGNTSVYELNPRRLNRTVLDHAAGELYRLPPVHVATASEFGLQAPAGQVTVKRRGQPDVTEKCVGTRYLIARPLRTEYLIGDTDEPLDARVLSVLVDRKDDVAVDRAVNAGVTG</sequence>
<dbReference type="Proteomes" id="UP001276150">
    <property type="component" value="Unassembled WGS sequence"/>
</dbReference>
<gene>
    <name evidence="1" type="ORF">ORD21_15645</name>
</gene>
<organism evidence="1 2">
    <name type="scientific">Deinococcus arenicola</name>
    <dbReference type="NCBI Taxonomy" id="2994950"/>
    <lineage>
        <taxon>Bacteria</taxon>
        <taxon>Thermotogati</taxon>
        <taxon>Deinococcota</taxon>
        <taxon>Deinococci</taxon>
        <taxon>Deinococcales</taxon>
        <taxon>Deinococcaceae</taxon>
        <taxon>Deinococcus</taxon>
    </lineage>
</organism>
<dbReference type="RefSeq" id="WP_317641382.1">
    <property type="nucleotide sequence ID" value="NZ_JAPMIV010000043.1"/>
</dbReference>
<reference evidence="1 2" key="1">
    <citation type="submission" date="2022-11" db="EMBL/GenBank/DDBJ databases">
        <title>Deinococcus ZS9-10, Low Temperature and Draught-tolerating, UV-resistant Bacteria from Continental Antarctica.</title>
        <authorList>
            <person name="Cheng L."/>
        </authorList>
    </citation>
    <scope>NUCLEOTIDE SEQUENCE [LARGE SCALE GENOMIC DNA]</scope>
    <source>
        <strain evidence="1 2">ZS9-10</strain>
    </source>
</reference>
<evidence type="ECO:0000313" key="1">
    <source>
        <dbReference type="EMBL" id="MDV6376032.1"/>
    </source>
</evidence>
<accession>A0ABU4DUD7</accession>
<comment type="caution">
    <text evidence="1">The sequence shown here is derived from an EMBL/GenBank/DDBJ whole genome shotgun (WGS) entry which is preliminary data.</text>
</comment>
<name>A0ABU4DUD7_9DEIO</name>
<keyword evidence="2" id="KW-1185">Reference proteome</keyword>
<protein>
    <recommendedName>
        <fullName evidence="3">Minor tail protein</fullName>
    </recommendedName>
</protein>
<dbReference type="EMBL" id="JAPMIV010000043">
    <property type="protein sequence ID" value="MDV6376032.1"/>
    <property type="molecule type" value="Genomic_DNA"/>
</dbReference>
<evidence type="ECO:0008006" key="3">
    <source>
        <dbReference type="Google" id="ProtNLM"/>
    </source>
</evidence>
<proteinExistence type="predicted"/>
<evidence type="ECO:0000313" key="2">
    <source>
        <dbReference type="Proteomes" id="UP001276150"/>
    </source>
</evidence>